<dbReference type="GO" id="GO:0005524">
    <property type="term" value="F:ATP binding"/>
    <property type="evidence" value="ECO:0007669"/>
    <property type="project" value="UniProtKB-KW"/>
</dbReference>
<protein>
    <submittedName>
        <fullName evidence="3">ATP-binding protein</fullName>
    </submittedName>
</protein>
<keyword evidence="1" id="KW-0808">Transferase</keyword>
<keyword evidence="3" id="KW-0067">ATP-binding</keyword>
<organism evidence="3 4">
    <name type="scientific">Speluncibacter jeojiensis</name>
    <dbReference type="NCBI Taxonomy" id="2710754"/>
    <lineage>
        <taxon>Bacteria</taxon>
        <taxon>Bacillati</taxon>
        <taxon>Actinomycetota</taxon>
        <taxon>Actinomycetes</taxon>
        <taxon>Mycobacteriales</taxon>
        <taxon>Speluncibacteraceae</taxon>
        <taxon>Speluncibacter</taxon>
    </lineage>
</organism>
<feature type="domain" description="Histidine kinase/HSP90-like ATPase" evidence="2">
    <location>
        <begin position="21"/>
        <end position="119"/>
    </location>
</feature>
<evidence type="ECO:0000256" key="1">
    <source>
        <dbReference type="ARBA" id="ARBA00022527"/>
    </source>
</evidence>
<dbReference type="GO" id="GO:0004674">
    <property type="term" value="F:protein serine/threonine kinase activity"/>
    <property type="evidence" value="ECO:0007669"/>
    <property type="project" value="UniProtKB-KW"/>
</dbReference>
<keyword evidence="3" id="KW-0547">Nucleotide-binding</keyword>
<comment type="caution">
    <text evidence="3">The sequence shown here is derived from an EMBL/GenBank/DDBJ whole genome shotgun (WGS) entry which is preliminary data.</text>
</comment>
<keyword evidence="4" id="KW-1185">Reference proteome</keyword>
<keyword evidence="1" id="KW-0723">Serine/threonine-protein kinase</keyword>
<dbReference type="PANTHER" id="PTHR35526">
    <property type="entry name" value="ANTI-SIGMA-F FACTOR RSBW-RELATED"/>
    <property type="match status" value="1"/>
</dbReference>
<evidence type="ECO:0000313" key="3">
    <source>
        <dbReference type="EMBL" id="MDG3013773.1"/>
    </source>
</evidence>
<accession>A0A9X4M234</accession>
<dbReference type="EMBL" id="JANRHA010000002">
    <property type="protein sequence ID" value="MDG3013773.1"/>
    <property type="molecule type" value="Genomic_DNA"/>
</dbReference>
<sequence length="138" mass="14158">MTQQHTGTAAMRVGSPVEFTVPADAGHLPVVRAIAEAICLTAGCDLDQTADIKLAMDEACCNLLAGAVHGSQLVCTFEGEAAAMRVAITSTEATTTPVTTGFGWFVLESLTDSVGTAHSPGTPMTATITFTRAGDGDR</sequence>
<keyword evidence="1" id="KW-0418">Kinase</keyword>
<proteinExistence type="predicted"/>
<dbReference type="InterPro" id="IPR036890">
    <property type="entry name" value="HATPase_C_sf"/>
</dbReference>
<evidence type="ECO:0000313" key="4">
    <source>
        <dbReference type="Proteomes" id="UP001152755"/>
    </source>
</evidence>
<dbReference type="RefSeq" id="WP_332519284.1">
    <property type="nucleotide sequence ID" value="NZ_JANRHA010000002.1"/>
</dbReference>
<dbReference type="AlphaFoldDB" id="A0A9X4M234"/>
<dbReference type="InterPro" id="IPR003594">
    <property type="entry name" value="HATPase_dom"/>
</dbReference>
<name>A0A9X4M234_9ACTN</name>
<reference evidence="3" key="1">
    <citation type="submission" date="2022-08" db="EMBL/GenBank/DDBJ databases">
        <title>Genome analysis of Corynebacteriales strain.</title>
        <authorList>
            <person name="Lee S.D."/>
        </authorList>
    </citation>
    <scope>NUCLEOTIDE SEQUENCE</scope>
    <source>
        <strain evidence="3">D3-21</strain>
    </source>
</reference>
<evidence type="ECO:0000259" key="2">
    <source>
        <dbReference type="Pfam" id="PF13581"/>
    </source>
</evidence>
<dbReference type="PANTHER" id="PTHR35526:SF3">
    <property type="entry name" value="ANTI-SIGMA-F FACTOR RSBW"/>
    <property type="match status" value="1"/>
</dbReference>
<dbReference type="Pfam" id="PF13581">
    <property type="entry name" value="HATPase_c_2"/>
    <property type="match status" value="1"/>
</dbReference>
<dbReference type="Proteomes" id="UP001152755">
    <property type="component" value="Unassembled WGS sequence"/>
</dbReference>
<gene>
    <name evidence="3" type="ORF">NVS88_04280</name>
</gene>
<dbReference type="Gene3D" id="3.30.565.10">
    <property type="entry name" value="Histidine kinase-like ATPase, C-terminal domain"/>
    <property type="match status" value="1"/>
</dbReference>
<dbReference type="InterPro" id="IPR050267">
    <property type="entry name" value="Anti-sigma-factor_SerPK"/>
</dbReference>